<reference evidence="3" key="1">
    <citation type="journal article" date="2011" name="J. Bacteriol.">
        <title>Genome sequences of eight morphologically diverse alphaproteobacteria.</title>
        <authorList>
            <consortium name="US DOE Joint Genome Institute"/>
            <person name="Brown P.J."/>
            <person name="Kysela D.T."/>
            <person name="Buechlein A."/>
            <person name="Hemmerich C."/>
            <person name="Brun Y.V."/>
        </authorList>
    </citation>
    <scope>NUCLEOTIDE SEQUENCE [LARGE SCALE GENOMIC DNA]</scope>
    <source>
        <strain evidence="3">ATCC 51888 / DSM 1869 / NCIB 11706 / TK 0415</strain>
    </source>
</reference>
<dbReference type="AlphaFoldDB" id="D8JXQ7"/>
<keyword evidence="1" id="KW-0472">Membrane</keyword>
<feature type="transmembrane region" description="Helical" evidence="1">
    <location>
        <begin position="34"/>
        <end position="53"/>
    </location>
</feature>
<name>D8JXQ7_HYPDA</name>
<keyword evidence="1" id="KW-1133">Transmembrane helix</keyword>
<dbReference type="Proteomes" id="UP000002033">
    <property type="component" value="Chromosome"/>
</dbReference>
<accession>D8JXQ7</accession>
<dbReference type="HOGENOM" id="CLU_192890_0_0_5"/>
<organism evidence="2 3">
    <name type="scientific">Hyphomicrobium denitrificans (strain ATCC 51888 / DSM 1869 / NCIMB 11706 / TK 0415)</name>
    <dbReference type="NCBI Taxonomy" id="582899"/>
    <lineage>
        <taxon>Bacteria</taxon>
        <taxon>Pseudomonadati</taxon>
        <taxon>Pseudomonadota</taxon>
        <taxon>Alphaproteobacteria</taxon>
        <taxon>Hyphomicrobiales</taxon>
        <taxon>Hyphomicrobiaceae</taxon>
        <taxon>Hyphomicrobium</taxon>
    </lineage>
</organism>
<dbReference type="OrthoDB" id="7933899at2"/>
<dbReference type="RefSeq" id="WP_013215481.1">
    <property type="nucleotide sequence ID" value="NC_014313.1"/>
</dbReference>
<dbReference type="KEGG" id="hdn:Hden_1454"/>
<evidence type="ECO:0000256" key="1">
    <source>
        <dbReference type="SAM" id="Phobius"/>
    </source>
</evidence>
<gene>
    <name evidence="2" type="ordered locus">Hden_1454</name>
</gene>
<feature type="transmembrane region" description="Helical" evidence="1">
    <location>
        <begin position="7"/>
        <end position="28"/>
    </location>
</feature>
<keyword evidence="3" id="KW-1185">Reference proteome</keyword>
<keyword evidence="1" id="KW-0812">Transmembrane</keyword>
<dbReference type="EMBL" id="CP002083">
    <property type="protein sequence ID" value="ADJ23266.1"/>
    <property type="molecule type" value="Genomic_DNA"/>
</dbReference>
<sequence length="85" mass="8942">MLEQYPWIEPVLIGAVIVFVLDLIGNLISFSNRFLNALVTALVFAVVFGGLLYSGALRLDVKTVTTPAETSAPAAAPAEPAPTTP</sequence>
<proteinExistence type="predicted"/>
<protein>
    <submittedName>
        <fullName evidence="2">Uncharacterized protein</fullName>
    </submittedName>
</protein>
<evidence type="ECO:0000313" key="2">
    <source>
        <dbReference type="EMBL" id="ADJ23266.1"/>
    </source>
</evidence>
<evidence type="ECO:0000313" key="3">
    <source>
        <dbReference type="Proteomes" id="UP000002033"/>
    </source>
</evidence>